<feature type="compositionally biased region" description="Low complexity" evidence="4">
    <location>
        <begin position="3484"/>
        <end position="3532"/>
    </location>
</feature>
<dbReference type="PROSITE" id="PS51190">
    <property type="entry name" value="FATC"/>
    <property type="match status" value="1"/>
</dbReference>
<feature type="region of interest" description="Disordered" evidence="4">
    <location>
        <begin position="179"/>
        <end position="208"/>
    </location>
</feature>
<dbReference type="Pfam" id="PF00454">
    <property type="entry name" value="PI3_PI4_kinase"/>
    <property type="match status" value="1"/>
</dbReference>
<evidence type="ECO:0000256" key="4">
    <source>
        <dbReference type="SAM" id="MobiDB-lite"/>
    </source>
</evidence>
<protein>
    <recommendedName>
        <fullName evidence="10">Non-specific serine/threonine protein kinase</fullName>
    </recommendedName>
</protein>
<dbReference type="SMART" id="SM01343">
    <property type="entry name" value="FATC"/>
    <property type="match status" value="1"/>
</dbReference>
<dbReference type="PANTHER" id="PTHR11139:SF1">
    <property type="entry name" value="TRANSFORMATION_TRANSCRIPTION DOMAIN-ASSOCIATED PROTEIN"/>
    <property type="match status" value="1"/>
</dbReference>
<feature type="compositionally biased region" description="Pro residues" evidence="4">
    <location>
        <begin position="3533"/>
        <end position="3544"/>
    </location>
</feature>
<dbReference type="InterPro" id="IPR000403">
    <property type="entry name" value="PI3/4_kinase_cat_dom"/>
</dbReference>
<feature type="compositionally biased region" description="Low complexity" evidence="4">
    <location>
        <begin position="3397"/>
        <end position="3423"/>
    </location>
</feature>
<feature type="domain" description="FATC" evidence="7">
    <location>
        <begin position="4125"/>
        <end position="4157"/>
    </location>
</feature>
<feature type="region of interest" description="Disordered" evidence="4">
    <location>
        <begin position="3386"/>
        <end position="3587"/>
    </location>
</feature>
<dbReference type="SUPFAM" id="SSF56112">
    <property type="entry name" value="Protein kinase-like (PK-like)"/>
    <property type="match status" value="1"/>
</dbReference>
<feature type="compositionally biased region" description="Low complexity" evidence="4">
    <location>
        <begin position="3445"/>
        <end position="3476"/>
    </location>
</feature>
<dbReference type="SMART" id="SM00146">
    <property type="entry name" value="PI3Kc"/>
    <property type="match status" value="1"/>
</dbReference>
<feature type="compositionally biased region" description="Low complexity" evidence="4">
    <location>
        <begin position="3545"/>
        <end position="3561"/>
    </location>
</feature>
<dbReference type="Pfam" id="PF20175">
    <property type="entry name" value="Tra1_central"/>
    <property type="match status" value="1"/>
</dbReference>
<feature type="compositionally biased region" description="Pro residues" evidence="4">
    <location>
        <begin position="193"/>
        <end position="204"/>
    </location>
</feature>
<dbReference type="PROSITE" id="PS51189">
    <property type="entry name" value="FAT"/>
    <property type="match status" value="1"/>
</dbReference>
<evidence type="ECO:0000313" key="8">
    <source>
        <dbReference type="EMBL" id="ERS99095.1"/>
    </source>
</evidence>
<dbReference type="Gene3D" id="1.10.1070.11">
    <property type="entry name" value="Phosphatidylinositol 3-/4-kinase, catalytic domain"/>
    <property type="match status" value="1"/>
</dbReference>
<dbReference type="GO" id="GO:0005634">
    <property type="term" value="C:nucleus"/>
    <property type="evidence" value="ECO:0007669"/>
    <property type="project" value="TreeGrafter"/>
</dbReference>
<evidence type="ECO:0000256" key="2">
    <source>
        <dbReference type="ARBA" id="ARBA00011370"/>
    </source>
</evidence>
<dbReference type="PANTHER" id="PTHR11139">
    <property type="entry name" value="ATAXIA TELANGIECTASIA MUTATED ATM -RELATED"/>
    <property type="match status" value="1"/>
</dbReference>
<dbReference type="HOGENOM" id="CLU_000129_1_0_1"/>
<feature type="domain" description="PI3K/PI4K catalytic" evidence="5">
    <location>
        <begin position="3780"/>
        <end position="4128"/>
    </location>
</feature>
<evidence type="ECO:0000256" key="1">
    <source>
        <dbReference type="ARBA" id="ARBA00007234"/>
    </source>
</evidence>
<dbReference type="Pfam" id="PF20206">
    <property type="entry name" value="Tra1_ring"/>
    <property type="match status" value="1"/>
</dbReference>
<feature type="compositionally biased region" description="Low complexity" evidence="4">
    <location>
        <begin position="3569"/>
        <end position="3587"/>
    </location>
</feature>
<comment type="similarity">
    <text evidence="1">Belongs to the PI3/PI4-kinase family. TRA1 subfamily.</text>
</comment>
<dbReference type="InterPro" id="IPR011009">
    <property type="entry name" value="Kinase-like_dom_sf"/>
</dbReference>
<dbReference type="InterPro" id="IPR046805">
    <property type="entry name" value="Tra1_ring"/>
</dbReference>
<comment type="function">
    <text evidence="3">Serine/threonine protein kinase which activates checkpoint signaling upon genotoxic stresses such as ionizing radiation (IR), ultraviolet light (UV), or DNA replication stalling, thereby acting as a DNA damage sensor. Recognizes the substrate consensus sequence [ST]-Q. Phosphorylates histone H2A to form H2AS128ph (gamma-H2A) at sites of DNA damage, involved in the regulation of DNA damage response mechanism. Required for the control of telomere length and genome stability.</text>
</comment>
<dbReference type="InterPro" id="IPR050517">
    <property type="entry name" value="DDR_Repair_Kinase"/>
</dbReference>
<comment type="subunit">
    <text evidence="2">Associates with DNA double-strand breaks.</text>
</comment>
<evidence type="ECO:0000259" key="5">
    <source>
        <dbReference type="PROSITE" id="PS50290"/>
    </source>
</evidence>
<evidence type="ECO:0000259" key="7">
    <source>
        <dbReference type="PROSITE" id="PS51190"/>
    </source>
</evidence>
<evidence type="ECO:0008006" key="10">
    <source>
        <dbReference type="Google" id="ProtNLM"/>
    </source>
</evidence>
<dbReference type="EMBL" id="KI440845">
    <property type="protein sequence ID" value="ERS99095.1"/>
    <property type="molecule type" value="Genomic_DNA"/>
</dbReference>
<dbReference type="Pfam" id="PF02259">
    <property type="entry name" value="FAT"/>
    <property type="match status" value="1"/>
</dbReference>
<feature type="domain" description="FAT" evidence="6">
    <location>
        <begin position="2798"/>
        <end position="3355"/>
    </location>
</feature>
<feature type="compositionally biased region" description="Basic and acidic residues" evidence="4">
    <location>
        <begin position="1261"/>
        <end position="1281"/>
    </location>
</feature>
<dbReference type="GO" id="GO:0035267">
    <property type="term" value="C:NuA4 histone acetyltransferase complex"/>
    <property type="evidence" value="ECO:0007669"/>
    <property type="project" value="TreeGrafter"/>
</dbReference>
<dbReference type="InterPro" id="IPR036940">
    <property type="entry name" value="PI3/4_kinase_cat_sf"/>
</dbReference>
<dbReference type="eggNOG" id="KOG0889">
    <property type="taxonomic scope" value="Eukaryota"/>
</dbReference>
<dbReference type="CDD" id="cd05163">
    <property type="entry name" value="PIKK_TRRAP"/>
    <property type="match status" value="1"/>
</dbReference>
<proteinExistence type="inferred from homology"/>
<feature type="compositionally biased region" description="Pro residues" evidence="4">
    <location>
        <begin position="1286"/>
        <end position="1306"/>
    </location>
</feature>
<feature type="region of interest" description="Disordered" evidence="4">
    <location>
        <begin position="1261"/>
        <end position="1341"/>
    </location>
</feature>
<feature type="compositionally biased region" description="Low complexity" evidence="4">
    <location>
        <begin position="2129"/>
        <end position="2149"/>
    </location>
</feature>
<evidence type="ECO:0000259" key="6">
    <source>
        <dbReference type="PROSITE" id="PS51189"/>
    </source>
</evidence>
<feature type="compositionally biased region" description="Low complexity" evidence="4">
    <location>
        <begin position="179"/>
        <end position="192"/>
    </location>
</feature>
<organism evidence="8 9">
    <name type="scientific">Sporothrix schenckii (strain ATCC 58251 / de Perez 2211183)</name>
    <name type="common">Rose-picker's disease fungus</name>
    <dbReference type="NCBI Taxonomy" id="1391915"/>
    <lineage>
        <taxon>Eukaryota</taxon>
        <taxon>Fungi</taxon>
        <taxon>Dikarya</taxon>
        <taxon>Ascomycota</taxon>
        <taxon>Pezizomycotina</taxon>
        <taxon>Sordariomycetes</taxon>
        <taxon>Sordariomycetidae</taxon>
        <taxon>Ophiostomatales</taxon>
        <taxon>Ophiostomataceae</taxon>
        <taxon>Sporothrix</taxon>
    </lineage>
</organism>
<dbReference type="InterPro" id="IPR014009">
    <property type="entry name" value="PIK_FAT"/>
</dbReference>
<dbReference type="SUPFAM" id="SSF48371">
    <property type="entry name" value="ARM repeat"/>
    <property type="match status" value="3"/>
</dbReference>
<dbReference type="OrthoDB" id="5570127at2759"/>
<dbReference type="InterPro" id="IPR046807">
    <property type="entry name" value="Tra1_central"/>
</dbReference>
<dbReference type="GO" id="GO:0006355">
    <property type="term" value="P:regulation of DNA-templated transcription"/>
    <property type="evidence" value="ECO:0007669"/>
    <property type="project" value="TreeGrafter"/>
</dbReference>
<dbReference type="Proteomes" id="UP000018087">
    <property type="component" value="Unassembled WGS sequence"/>
</dbReference>
<dbReference type="PROSITE" id="PS50290">
    <property type="entry name" value="PI3_4_KINASE_3"/>
    <property type="match status" value="1"/>
</dbReference>
<dbReference type="STRING" id="1391915.U7PXA8"/>
<dbReference type="GO" id="GO:0006281">
    <property type="term" value="P:DNA repair"/>
    <property type="evidence" value="ECO:0007669"/>
    <property type="project" value="TreeGrafter"/>
</dbReference>
<reference evidence="9" key="1">
    <citation type="journal article" date="2014" name="Genome Announc.">
        <title>Genome sequence of the pathogenic fungus Sporothrix schenckii (ATCC 58251).</title>
        <authorList>
            <person name="Cuomo C.A."/>
            <person name="Rodriguez-Del Valle N."/>
            <person name="Perez-Sanchez L."/>
            <person name="Abouelleil A."/>
            <person name="Goldberg J."/>
            <person name="Young S."/>
            <person name="Zeng Q."/>
            <person name="Birren B.W."/>
        </authorList>
    </citation>
    <scope>NUCLEOTIDE SEQUENCE [LARGE SCALE GENOMIC DNA]</scope>
    <source>
        <strain evidence="9">ATCC 58251 / de Perez 2211183</strain>
    </source>
</reference>
<accession>U7PXA8</accession>
<keyword evidence="9" id="KW-1185">Reference proteome</keyword>
<gene>
    <name evidence="8" type="ORF">HMPREF1624_04291</name>
</gene>
<dbReference type="InterPro" id="IPR003151">
    <property type="entry name" value="PIK-rel_kinase_FAT"/>
</dbReference>
<name>U7PXA8_SPOS1</name>
<dbReference type="Pfam" id="PF02260">
    <property type="entry name" value="FATC"/>
    <property type="match status" value="1"/>
</dbReference>
<dbReference type="InterPro" id="IPR016024">
    <property type="entry name" value="ARM-type_fold"/>
</dbReference>
<feature type="region of interest" description="Disordered" evidence="4">
    <location>
        <begin position="2129"/>
        <end position="2179"/>
    </location>
</feature>
<dbReference type="GO" id="GO:0000124">
    <property type="term" value="C:SAGA complex"/>
    <property type="evidence" value="ECO:0007669"/>
    <property type="project" value="TreeGrafter"/>
</dbReference>
<evidence type="ECO:0000313" key="9">
    <source>
        <dbReference type="Proteomes" id="UP000018087"/>
    </source>
</evidence>
<feature type="compositionally biased region" description="Low complexity" evidence="4">
    <location>
        <begin position="1307"/>
        <end position="1336"/>
    </location>
</feature>
<sequence length="4157" mass="465107">MASAGVIDTILRQLATVDLSAKDKFEAAVTLRDHLDHYTSGPVYPQFLKKVMPVIIGILSGPPSFQSESSEQKLRNCMLEIIHRFPSIPSPPEPFEPYAEETIDLLSRLIRTDNEDNACLCIKTVCDILRHQSKVCGAKAQAFLLLVKDLFDQTELIVKSQLDHEQPADGSAAAGVGAGPGAAALAASDPTAPSTPGPSHPPGSPVAGASLEVDRPLLKGMQSFKVIAECPIIVVSIFQMYRSLNNIKPFIPVIKAVLSTHPKAQDRAHAEANARGANFFGMSPLIRNKTSYGDYITLKVKMMSFLAYALRQHADLMADFLPALPSTIVRLLRDCPRDKAAARKELIVAIRHIINFNYRLIFVSVIEQFLDERTLMGDGLTVHETMRPLAYSMLADLIHHVRDHLKPPIIRKTVAIYTRNLLDDFPGTSFQTMSAKLLLNMAECIAKMDDKVEARYLLVTILNAIADKFASMNRQYNNAVKLSADVRRQQADQQRKAAASPTALGTAAFSETYLADMDATAPAWDEIDIFTAAMPIKLINARERGHDPVVDNKFLFKTLMHGLRNTVFQLRACTQAPAIDPAIAPAGWSEVASGFNAEEVQVIVKLLREGARVFRYYEGVKDKNASDAHYASTVEYMANFYMASSSKEEKDLLEMFATVFHVIDPATFNEIFGHEVPHLFAMTLEHPALLHIPQFFLASDVTSPTFCGMLLRFLMDHIEEVGLADVKKASVLLRLFKLAFMAVTLFAAQNEQILLPYVVDIISKSVELSTHAQEPMNYFFLLRSLFRSIGGGKFEHLYKQILPLLEMLLDVLNNLLLAARKPVERDLYVELCLTVPARLSNLLPHLNFLMRPLVAALRAGSDMIGQGLRTLELCVDNLTAEYLDPLMAPVLDELMPALYDQLRPHPYSHFHAHTAMRILGKLGGRNRKHMTDHLPLTFKQYIDDVPSFDVRLVGSKKDRAFNADLGLELALQKIMEVPSKPVKGPIPKQSDAYYKKQALQMIEAQIKIRIGYDKSVPEDLPRLVRLQAQDLLARNFDVDLGPFEEIHRDRSVAKKRDQEEVLTRLLKALLYAESIPELRDEADAFLMNICRHFVVLDVGRSLVNAKKASTTFDATTGEGPLVVDAHILADALLDSLASMLPEVREAAQRAIRVMFETAATIFGSERHVHVLEFFGHLSSTFTHGCYVEEWFLKTGACLGIHTLLTEIDLGEAWVDSVQMDFIRALLFVVKDMPPDLPDTTMRLAQKTLEALLDRVTKGLTKDDVVPAKDHAHPRAEQDNKRNSQTPQPPQASPAPQTTPQPTPTPAPAAVAQGTPQPAAAAATSTPAPSTTAVAAPKSTRARRLPTTCNLLAMELSHMNKHVRSTAKKSLEQIAKNIDAQVWEIIEPHKERLLTPLFQKPLRALPFAIQIGLIDALTYFLTLKTDFVAIDDDVDRLLTEALALSDASDTSLAGKSAEFRTHNHIVQLRVACIRILSTAMGFDEYQRNKDNKPSVTRAAIVSMFFNRLYADSDPTSEAANEALKRVFMYTSKLPKDLLQQGLRPVLASLQDAKRLTPENLEHLALLLRLLTNYFKVEIGSRLLDHVGKLAQPAEIQRVSFMLYEQSVLMNTIVGVFGIFPLLPDAARMYKERIIDAVLDLEEKLRRTHHSPLRAPVYKYLNRYPDECCNLLTSRIEQLKYGRFLAQALDDPDSQAIRDYCDAHVDELIKSCNTIVEEQKETRFVAVINTVHILHSLAAHHSTAVPWMEKKENLTWLKAVAKTLEERLRANAYPPELRLAANQAAEQLMAILTKYLDLHVDDTDMLLSLVECVTAEDLRATPAFHAHIYKKIVCNESVDFCRSLVLRCLEVYAGKKASHKTKSYLLHNMVNPIVAMDVMRHWDRLGEKDKDKGSPLFADKQILESINSKIWQASMVDSQDDAAAAAVGGVDYTRMEVMQLTAMIVKYHHVILQDLRKDTIKFGWTYIRNDDAMNKNAAYVLLGYFIAHYETPVKIVSQVYYSLLKTNQSEGRALVSQALELIAPVLPKRFKPKGDDRNAAVWAAAPRRILAEESHNAQQTSSIFQFLVRHPDLFYELRDKFTMLIILSLQRVASPANASSESKRLALNLMWLIWQWEYRRVEGKPIEEANGAISGSSASPSAARSTSASPMSRKRRLEGDEPGDPSSGGSPSGQAPAAPAVAPVKEYQVPQVGRQKMLRFLVKFIAQLNERYELPSSKPKDPSALALQSPNPWSDMCKRSMALLYNLLHPRYWGISDVELQSNATDVVLASDKTSQALANDQPEKETEDKFINNIINMLQVVRVILNFQTDEWIVANIEVIQKILERSLKSDNPEVQDCLHTETTDHDDGRKLKSIVARVLETVPEDVQMEDADGEGESETQQPSEFVTFLSNIATETLGANNYMAGINILWSLAARRPTAVDAHIPAILKALQAKLGREHLAHYAFMATIANNPHHARAQQQQQDPAAAAAEMTPYNLEIQTGLIIKAIDVAAKRIETLGDNRRPFLSVLANLVEKSQHIGLCTKILDMVEGWVFKSEGTWPTLKEKTAVLHKMLGFEHRPDLTMLQKFLDLVIRIYEDPKIARTEITVRLEHAFLIGTRAQDVDTRNRFLNVFSRSLAKAASDRLMFVITDQNWEMLADTFWLSQASHLLMGAVEMNATAQLHPEDIRVQTLSQLYGIYSKDNREPELMMDDKYEALMAGVRKHVAGLADVKVRDLLEPLTQLQHTDNHTANELWVMLFPLFWGATLREDRPELERGLVGLLTKDYHNRQMDKRPNVIQALLAGASRAWPDCKIPPHVMKHLARIFDVWYVALTQLERSAIFPEVASARVRESNLDALVELYADLKEEDLFYGTWRRRCRFLETNSGLSYEQNGMWDKAQRMYEAAQVKARTSVVPYSQAEYMLWEDHWVICAQKLQQWDILQDFAKHENFQDLLLECAWRNFDMWQEQTSRDQLDGLIKGVMDAPTPRRAFFQSFMSLLRFHHKQEAAQEFNRSTDEAIQLSIRKWHQLPRRLTNAHIPLMQQFQLMVEIHDASIISNSLSTTVYTNLDAKSSELKLLLGSWRDRLPNMWDDVLAWQDLVTWRQHIFNLINNTYLNLLPAQGGGQPAGSSSFAYRGYHETAWIINRFAHVARKHDLSEVCINQLGRIYTLPNIEIQEAFLKLREQAKCHFQNPDELTSGLDVINNTNLNYFNAPQKAEFYTLKGMFLEKLSQKEDANVAFGTALHYDITTPKAWAEWGFFNDRIFQAEPTNYTVARQALTCYLQASASYKNAKVRKLISRILWLLSLDDAQGTIASGFDDFKGEMATWYWITFIPQLLSGLNHKEAPRTHEILLEIAQTYPQALYFVLRTSREDMLQIKKNQEAREAKLAQQQAAQAAALAQAAKQGSASPSQTKTAAGAASGTPAPASATQSPQQQNKQTPMPTPQPQPQPTAAKTEGGASRPGTANGAADGTPAPANGAAATTPAAPASASGTPVPPGTTPAPAASAATPASASGTPAPAIKTEAGTEGAAAPAASAAGSNKANSAATTPVPPPVPAPAPAPASATPAAAGAAAGTPARNGSATPAPNGVAAQQAKAAGGDGSPAAAAAAATAGRVQANGGKRHPWDYMEEILVVLKSSFPLLALSMETVIDQIQKHLKCPPDEDAYRLIVALLNDAMSYISRSPTSYSKDVKLPTATESNIMRFAETVLPTHIRPMFEAEFVAVRPTMYEYIQNLRQWRNKFEDKLDRRSNKVPLEQLSPHLCEFRYLKMDDIEIPGQYLQLKDKNSDFIRIDRFIPQVELIRTVGVSHRRIRIRGHDGSIHPFAVQQPTARNCRREERALQLFRQLNQRLSHKKESRRRDLQFTLPLVVPVAQHIRLVQDDPSYVSMQTIYEEHCRENGFSKDDAAIHTMEKLAVLIDSKTTVRLHARHHMPTQTIALTDNPQKQNDQQAMGARAEVLEAIQARMVPNTVLINYFQRTFPDFGDYFLFRRRFAYQYAATTFMTFILCADKRYPHKINIGRGTGNVWSADVMPFMPTVSPYFKNPEPVPFRLTPNLQALMGPLAVEGIFSCSIMAIARSLAEPEQELSYALTLFVRDEIVYWFTSNRHAQQMTEDKLRRAVQANVDVVTKRAVSLAQTPVGNLPAYQTVIDLIAKATNPVNLAMCDVLWMAFL</sequence>
<evidence type="ECO:0000256" key="3">
    <source>
        <dbReference type="ARBA" id="ARBA00025079"/>
    </source>
</evidence>
<dbReference type="InterPro" id="IPR003152">
    <property type="entry name" value="FATC_dom"/>
</dbReference>
<feature type="compositionally biased region" description="Low complexity" evidence="4">
    <location>
        <begin position="2162"/>
        <end position="2179"/>
    </location>
</feature>